<organism evidence="2 3">
    <name type="scientific">Drosophila simulans</name>
    <name type="common">Fruit fly</name>
    <dbReference type="NCBI Taxonomy" id="7240"/>
    <lineage>
        <taxon>Eukaryota</taxon>
        <taxon>Metazoa</taxon>
        <taxon>Ecdysozoa</taxon>
        <taxon>Arthropoda</taxon>
        <taxon>Hexapoda</taxon>
        <taxon>Insecta</taxon>
        <taxon>Pterygota</taxon>
        <taxon>Neoptera</taxon>
        <taxon>Endopterygota</taxon>
        <taxon>Diptera</taxon>
        <taxon>Brachycera</taxon>
        <taxon>Muscomorpha</taxon>
        <taxon>Ephydroidea</taxon>
        <taxon>Drosophilidae</taxon>
        <taxon>Drosophila</taxon>
        <taxon>Sophophora</taxon>
    </lineage>
</organism>
<gene>
    <name evidence="2" type="primary">Dsim\GD20971</name>
    <name evidence="2" type="ORF">Dsim_GD20971</name>
</gene>
<proteinExistence type="predicted"/>
<dbReference type="GO" id="GO:0050811">
    <property type="term" value="F:GABA receptor binding"/>
    <property type="evidence" value="ECO:0007669"/>
    <property type="project" value="EnsemblMetazoa"/>
</dbReference>
<dbReference type="GO" id="GO:0000132">
    <property type="term" value="P:establishment of mitotic spindle orientation"/>
    <property type="evidence" value="ECO:0007669"/>
    <property type="project" value="EnsemblMetazoa"/>
</dbReference>
<feature type="region of interest" description="Disordered" evidence="1">
    <location>
        <begin position="32"/>
        <end position="65"/>
    </location>
</feature>
<dbReference type="AlphaFoldDB" id="B4R0N7"/>
<dbReference type="PhylomeDB" id="B4R0N7"/>
<dbReference type="GO" id="GO:0045938">
    <property type="term" value="P:positive regulation of circadian sleep/wake cycle, sleep"/>
    <property type="evidence" value="ECO:0007669"/>
    <property type="project" value="EnsemblMetazoa"/>
</dbReference>
<keyword evidence="3" id="KW-1185">Reference proteome</keyword>
<protein>
    <submittedName>
        <fullName evidence="2">GD20971</fullName>
    </submittedName>
</protein>
<dbReference type="OrthoDB" id="2428204at2759"/>
<dbReference type="HOGENOM" id="CLU_1688616_0_0_1"/>
<feature type="compositionally biased region" description="Low complexity" evidence="1">
    <location>
        <begin position="113"/>
        <end position="128"/>
    </location>
</feature>
<dbReference type="GO" id="GO:0005813">
    <property type="term" value="C:centrosome"/>
    <property type="evidence" value="ECO:0007669"/>
    <property type="project" value="EnsemblMetazoa"/>
</dbReference>
<feature type="compositionally biased region" description="Low complexity" evidence="1">
    <location>
        <begin position="39"/>
        <end position="52"/>
    </location>
</feature>
<reference evidence="2 3" key="1">
    <citation type="journal article" date="2007" name="Nature">
        <title>Evolution of genes and genomes on the Drosophila phylogeny.</title>
        <authorList>
            <consortium name="Drosophila 12 Genomes Consortium"/>
            <person name="Clark A.G."/>
            <person name="Eisen M.B."/>
            <person name="Smith D.R."/>
            <person name="Bergman C.M."/>
            <person name="Oliver B."/>
            <person name="Markow T.A."/>
            <person name="Kaufman T.C."/>
            <person name="Kellis M."/>
            <person name="Gelbart W."/>
            <person name="Iyer V.N."/>
            <person name="Pollard D.A."/>
            <person name="Sackton T.B."/>
            <person name="Larracuente A.M."/>
            <person name="Singh N.D."/>
            <person name="Abad J.P."/>
            <person name="Abt D.N."/>
            <person name="Adryan B."/>
            <person name="Aguade M."/>
            <person name="Akashi H."/>
            <person name="Anderson W.W."/>
            <person name="Aquadro C.F."/>
            <person name="Ardell D.H."/>
            <person name="Arguello R."/>
            <person name="Artieri C.G."/>
            <person name="Barbash D.A."/>
            <person name="Barker D."/>
            <person name="Barsanti P."/>
            <person name="Batterham P."/>
            <person name="Batzoglou S."/>
            <person name="Begun D."/>
            <person name="Bhutkar A."/>
            <person name="Blanco E."/>
            <person name="Bosak S.A."/>
            <person name="Bradley R.K."/>
            <person name="Brand A.D."/>
            <person name="Brent M.R."/>
            <person name="Brooks A.N."/>
            <person name="Brown R.H."/>
            <person name="Butlin R.K."/>
            <person name="Caggese C."/>
            <person name="Calvi B.R."/>
            <person name="Bernardo de Carvalho A."/>
            <person name="Caspi A."/>
            <person name="Castrezana S."/>
            <person name="Celniker S.E."/>
            <person name="Chang J.L."/>
            <person name="Chapple C."/>
            <person name="Chatterji S."/>
            <person name="Chinwalla A."/>
            <person name="Civetta A."/>
            <person name="Clifton S.W."/>
            <person name="Comeron J.M."/>
            <person name="Costello J.C."/>
            <person name="Coyne J.A."/>
            <person name="Daub J."/>
            <person name="David R.G."/>
            <person name="Delcher A.L."/>
            <person name="Delehaunty K."/>
            <person name="Do C.B."/>
            <person name="Ebling H."/>
            <person name="Edwards K."/>
            <person name="Eickbush T."/>
            <person name="Evans J.D."/>
            <person name="Filipski A."/>
            <person name="Findeiss S."/>
            <person name="Freyhult E."/>
            <person name="Fulton L."/>
            <person name="Fulton R."/>
            <person name="Garcia A.C."/>
            <person name="Gardiner A."/>
            <person name="Garfield D.A."/>
            <person name="Garvin B.E."/>
            <person name="Gibson G."/>
            <person name="Gilbert D."/>
            <person name="Gnerre S."/>
            <person name="Godfrey J."/>
            <person name="Good R."/>
            <person name="Gotea V."/>
            <person name="Gravely B."/>
            <person name="Greenberg A.J."/>
            <person name="Griffiths-Jones S."/>
            <person name="Gross S."/>
            <person name="Guigo R."/>
            <person name="Gustafson E.A."/>
            <person name="Haerty W."/>
            <person name="Hahn M.W."/>
            <person name="Halligan D.L."/>
            <person name="Halpern A.L."/>
            <person name="Halter G.M."/>
            <person name="Han M.V."/>
            <person name="Heger A."/>
            <person name="Hillier L."/>
            <person name="Hinrichs A.S."/>
            <person name="Holmes I."/>
            <person name="Hoskins R.A."/>
            <person name="Hubisz M.J."/>
            <person name="Hultmark D."/>
            <person name="Huntley M.A."/>
            <person name="Jaffe D.B."/>
            <person name="Jagadeeshan S."/>
            <person name="Jeck W.R."/>
            <person name="Johnson J."/>
            <person name="Jones C.D."/>
            <person name="Jordan W.C."/>
            <person name="Karpen G.H."/>
            <person name="Kataoka E."/>
            <person name="Keightley P.D."/>
            <person name="Kheradpour P."/>
            <person name="Kirkness E.F."/>
            <person name="Koerich L.B."/>
            <person name="Kristiansen K."/>
            <person name="Kudrna D."/>
            <person name="Kulathinal R.J."/>
            <person name="Kumar S."/>
            <person name="Kwok R."/>
            <person name="Lander E."/>
            <person name="Langley C.H."/>
            <person name="Lapoint R."/>
            <person name="Lazzaro B.P."/>
            <person name="Lee S.J."/>
            <person name="Levesque L."/>
            <person name="Li R."/>
            <person name="Lin C.F."/>
            <person name="Lin M.F."/>
            <person name="Lindblad-Toh K."/>
            <person name="Llopart A."/>
            <person name="Long M."/>
            <person name="Low L."/>
            <person name="Lozovsky E."/>
            <person name="Lu J."/>
            <person name="Luo M."/>
            <person name="Machado C.A."/>
            <person name="Makalowski W."/>
            <person name="Marzo M."/>
            <person name="Matsuda M."/>
            <person name="Matzkin L."/>
            <person name="McAllister B."/>
            <person name="McBride C.S."/>
            <person name="McKernan B."/>
            <person name="McKernan K."/>
            <person name="Mendez-Lago M."/>
            <person name="Minx P."/>
            <person name="Mollenhauer M.U."/>
            <person name="Montooth K."/>
            <person name="Mount S.M."/>
            <person name="Mu X."/>
            <person name="Myers E."/>
            <person name="Negre B."/>
            <person name="Newfeld S."/>
            <person name="Nielsen R."/>
            <person name="Noor M.A."/>
            <person name="O'Grady P."/>
            <person name="Pachter L."/>
            <person name="Papaceit M."/>
            <person name="Parisi M.J."/>
            <person name="Parisi M."/>
            <person name="Parts L."/>
            <person name="Pedersen J.S."/>
            <person name="Pesole G."/>
            <person name="Phillippy A.M."/>
            <person name="Ponting C.P."/>
            <person name="Pop M."/>
            <person name="Porcelli D."/>
            <person name="Powell J.R."/>
            <person name="Prohaska S."/>
            <person name="Pruitt K."/>
            <person name="Puig M."/>
            <person name="Quesneville H."/>
            <person name="Ram K.R."/>
            <person name="Rand D."/>
            <person name="Rasmussen M.D."/>
            <person name="Reed L.K."/>
            <person name="Reenan R."/>
            <person name="Reily A."/>
            <person name="Remington K.A."/>
            <person name="Rieger T.T."/>
            <person name="Ritchie M.G."/>
            <person name="Robin C."/>
            <person name="Rogers Y.H."/>
            <person name="Rohde C."/>
            <person name="Rozas J."/>
            <person name="Rubenfield M.J."/>
            <person name="Ruiz A."/>
            <person name="Russo S."/>
            <person name="Salzberg S.L."/>
            <person name="Sanchez-Gracia A."/>
            <person name="Saranga D.J."/>
            <person name="Sato H."/>
            <person name="Schaeffer S.W."/>
            <person name="Schatz M.C."/>
            <person name="Schlenke T."/>
            <person name="Schwartz R."/>
            <person name="Segarra C."/>
            <person name="Singh R.S."/>
            <person name="Sirot L."/>
            <person name="Sirota M."/>
            <person name="Sisneros N.B."/>
            <person name="Smith C.D."/>
            <person name="Smith T.F."/>
            <person name="Spieth J."/>
            <person name="Stage D.E."/>
            <person name="Stark A."/>
            <person name="Stephan W."/>
            <person name="Strausberg R.L."/>
            <person name="Strempel S."/>
            <person name="Sturgill D."/>
            <person name="Sutton G."/>
            <person name="Sutton G.G."/>
            <person name="Tao W."/>
            <person name="Teichmann S."/>
            <person name="Tobari Y.N."/>
            <person name="Tomimura Y."/>
            <person name="Tsolas J.M."/>
            <person name="Valente V.L."/>
            <person name="Venter E."/>
            <person name="Venter J.C."/>
            <person name="Vicario S."/>
            <person name="Vieira F.G."/>
            <person name="Vilella A.J."/>
            <person name="Villasante A."/>
            <person name="Walenz B."/>
            <person name="Wang J."/>
            <person name="Wasserman M."/>
            <person name="Watts T."/>
            <person name="Wilson D."/>
            <person name="Wilson R.K."/>
            <person name="Wing R.A."/>
            <person name="Wolfner M.F."/>
            <person name="Wong A."/>
            <person name="Wong G.K."/>
            <person name="Wu C.I."/>
            <person name="Wu G."/>
            <person name="Yamamoto D."/>
            <person name="Yang H.P."/>
            <person name="Yang S.P."/>
            <person name="Yorke J.A."/>
            <person name="Yoshida K."/>
            <person name="Zdobnov E."/>
            <person name="Zhang P."/>
            <person name="Zhang Y."/>
            <person name="Zimin A.V."/>
            <person name="Baldwin J."/>
            <person name="Abdouelleil A."/>
            <person name="Abdulkadir J."/>
            <person name="Abebe A."/>
            <person name="Abera B."/>
            <person name="Abreu J."/>
            <person name="Acer S.C."/>
            <person name="Aftuck L."/>
            <person name="Alexander A."/>
            <person name="An P."/>
            <person name="Anderson E."/>
            <person name="Anderson S."/>
            <person name="Arachi H."/>
            <person name="Azer M."/>
            <person name="Bachantsang P."/>
            <person name="Barry A."/>
            <person name="Bayul T."/>
            <person name="Berlin A."/>
            <person name="Bessette D."/>
            <person name="Bloom T."/>
            <person name="Blye J."/>
            <person name="Boguslavskiy L."/>
            <person name="Bonnet C."/>
            <person name="Boukhgalter B."/>
            <person name="Bourzgui I."/>
            <person name="Brown A."/>
            <person name="Cahill P."/>
            <person name="Channer S."/>
            <person name="Cheshatsang Y."/>
            <person name="Chuda L."/>
            <person name="Citroen M."/>
            <person name="Collymore A."/>
            <person name="Cooke P."/>
            <person name="Costello M."/>
            <person name="D'Aco K."/>
            <person name="Daza R."/>
            <person name="De Haan G."/>
            <person name="DeGray S."/>
            <person name="DeMaso C."/>
            <person name="Dhargay N."/>
            <person name="Dooley K."/>
            <person name="Dooley E."/>
            <person name="Doricent M."/>
            <person name="Dorje P."/>
            <person name="Dorjee K."/>
            <person name="Dupes A."/>
            <person name="Elong R."/>
            <person name="Falk J."/>
            <person name="Farina A."/>
            <person name="Faro S."/>
            <person name="Ferguson D."/>
            <person name="Fisher S."/>
            <person name="Foley C.D."/>
            <person name="Franke A."/>
            <person name="Friedrich D."/>
            <person name="Gadbois L."/>
            <person name="Gearin G."/>
            <person name="Gearin C.R."/>
            <person name="Giannoukos G."/>
            <person name="Goode T."/>
            <person name="Graham J."/>
            <person name="Grandbois E."/>
            <person name="Grewal S."/>
            <person name="Gyaltsen K."/>
            <person name="Hafez N."/>
            <person name="Hagos B."/>
            <person name="Hall J."/>
            <person name="Henson C."/>
            <person name="Hollinger A."/>
            <person name="Honan T."/>
            <person name="Huard M.D."/>
            <person name="Hughes L."/>
            <person name="Hurhula B."/>
            <person name="Husby M.E."/>
            <person name="Kamat A."/>
            <person name="Kanga B."/>
            <person name="Kashin S."/>
            <person name="Khazanovich D."/>
            <person name="Kisner P."/>
            <person name="Lance K."/>
            <person name="Lara M."/>
            <person name="Lee W."/>
            <person name="Lennon N."/>
            <person name="Letendre F."/>
            <person name="LeVine R."/>
            <person name="Lipovsky A."/>
            <person name="Liu X."/>
            <person name="Liu J."/>
            <person name="Liu S."/>
            <person name="Lokyitsang T."/>
            <person name="Lokyitsang Y."/>
            <person name="Lubonja R."/>
            <person name="Lui A."/>
            <person name="MacDonald P."/>
            <person name="Magnisalis V."/>
            <person name="Maru K."/>
            <person name="Matthews C."/>
            <person name="McCusker W."/>
            <person name="McDonough S."/>
            <person name="Mehta T."/>
            <person name="Meldrim J."/>
            <person name="Meneus L."/>
            <person name="Mihai O."/>
            <person name="Mihalev A."/>
            <person name="Mihova T."/>
            <person name="Mittelman R."/>
            <person name="Mlenga V."/>
            <person name="Montmayeur A."/>
            <person name="Mulrain L."/>
            <person name="Navidi A."/>
            <person name="Naylor J."/>
            <person name="Negash T."/>
            <person name="Nguyen T."/>
            <person name="Nguyen N."/>
            <person name="Nicol R."/>
            <person name="Norbu C."/>
            <person name="Norbu N."/>
            <person name="Novod N."/>
            <person name="O'Neill B."/>
            <person name="Osman S."/>
            <person name="Markiewicz E."/>
            <person name="Oyono O.L."/>
            <person name="Patti C."/>
            <person name="Phunkhang P."/>
            <person name="Pierre F."/>
            <person name="Priest M."/>
            <person name="Raghuraman S."/>
            <person name="Rege F."/>
            <person name="Reyes R."/>
            <person name="Rise C."/>
            <person name="Rogov P."/>
            <person name="Ross K."/>
            <person name="Ryan E."/>
            <person name="Settipalli S."/>
            <person name="Shea T."/>
            <person name="Sherpa N."/>
            <person name="Shi L."/>
            <person name="Shih D."/>
            <person name="Sparrow T."/>
            <person name="Spaulding J."/>
            <person name="Stalker J."/>
            <person name="Stange-Thomann N."/>
            <person name="Stavropoulos S."/>
            <person name="Stone C."/>
            <person name="Strader C."/>
            <person name="Tesfaye S."/>
            <person name="Thomson T."/>
            <person name="Thoulutsang Y."/>
            <person name="Thoulutsang D."/>
            <person name="Topham K."/>
            <person name="Topping I."/>
            <person name="Tsamla T."/>
            <person name="Vassiliev H."/>
            <person name="Vo A."/>
            <person name="Wangchuk T."/>
            <person name="Wangdi T."/>
            <person name="Weiand M."/>
            <person name="Wilkinson J."/>
            <person name="Wilson A."/>
            <person name="Yadav S."/>
            <person name="Young G."/>
            <person name="Yu Q."/>
            <person name="Zembek L."/>
            <person name="Zhong D."/>
            <person name="Zimmer A."/>
            <person name="Zwirko Z."/>
            <person name="Jaffe D.B."/>
            <person name="Alvarez P."/>
            <person name="Brockman W."/>
            <person name="Butler J."/>
            <person name="Chin C."/>
            <person name="Gnerre S."/>
            <person name="Grabherr M."/>
            <person name="Kleber M."/>
            <person name="Mauceli E."/>
            <person name="MacCallum I."/>
        </authorList>
    </citation>
    <scope>NUCLEOTIDE SEQUENCE [LARGE SCALE GENOMIC DNA]</scope>
    <source>
        <strain evidence="3">white501</strain>
    </source>
</reference>
<dbReference type="GO" id="GO:0005819">
    <property type="term" value="C:spindle"/>
    <property type="evidence" value="ECO:0007669"/>
    <property type="project" value="EnsemblMetazoa"/>
</dbReference>
<name>B4R0N7_DROSI</name>
<sequence length="156" mass="15839">MSDSVKRKDSSALQRSASIDSFAEIVFSESPRPSLAVTGPGACASASGGPSPFSKRPSASSLYSNSTCSSFASQVQAQLNVNYGDSALGSGSATGGPSSGHHHGASGGGNGGSSASSSRRESMLSPSSTRRSKLTRIINVGDRLLSGEHTACRRRE</sequence>
<dbReference type="Proteomes" id="UP000000304">
    <property type="component" value="Chromosome 3R"/>
</dbReference>
<evidence type="ECO:0000313" key="2">
    <source>
        <dbReference type="EMBL" id="EDX13960.1"/>
    </source>
</evidence>
<dbReference type="GO" id="GO:0098722">
    <property type="term" value="P:asymmetric stem cell division"/>
    <property type="evidence" value="ECO:0007669"/>
    <property type="project" value="EnsemblMetazoa"/>
</dbReference>
<dbReference type="OMA" id="SGEHTAC"/>
<evidence type="ECO:0000313" key="3">
    <source>
        <dbReference type="Proteomes" id="UP000000304"/>
    </source>
</evidence>
<accession>B4R0N7</accession>
<feature type="region of interest" description="Disordered" evidence="1">
    <location>
        <begin position="84"/>
        <end position="156"/>
    </location>
</feature>
<dbReference type="GO" id="GO:0061172">
    <property type="term" value="P:regulation of establishment of bipolar cell polarity"/>
    <property type="evidence" value="ECO:0007669"/>
    <property type="project" value="EnsemblMetazoa"/>
</dbReference>
<dbReference type="EMBL" id="CM000364">
    <property type="protein sequence ID" value="EDX13960.1"/>
    <property type="molecule type" value="Genomic_DNA"/>
</dbReference>
<dbReference type="GO" id="GO:0055059">
    <property type="term" value="P:asymmetric neuroblast division"/>
    <property type="evidence" value="ECO:0007669"/>
    <property type="project" value="EnsemblMetazoa"/>
</dbReference>
<evidence type="ECO:0000256" key="1">
    <source>
        <dbReference type="SAM" id="MobiDB-lite"/>
    </source>
</evidence>